<keyword evidence="4" id="KW-0560">Oxidoreductase</keyword>
<evidence type="ECO:0000256" key="3">
    <source>
        <dbReference type="ARBA" id="ARBA00022964"/>
    </source>
</evidence>
<reference evidence="7" key="1">
    <citation type="submission" date="2021-02" db="EMBL/GenBank/DDBJ databases">
        <authorList>
            <person name="Dougan E. K."/>
            <person name="Rhodes N."/>
            <person name="Thang M."/>
            <person name="Chan C."/>
        </authorList>
    </citation>
    <scope>NUCLEOTIDE SEQUENCE</scope>
</reference>
<dbReference type="OrthoDB" id="203253at2759"/>
<evidence type="ECO:0000313" key="7">
    <source>
        <dbReference type="EMBL" id="CAE7218466.1"/>
    </source>
</evidence>
<evidence type="ECO:0000259" key="6">
    <source>
        <dbReference type="PROSITE" id="PS51471"/>
    </source>
</evidence>
<dbReference type="GO" id="GO:0051213">
    <property type="term" value="F:dioxygenase activity"/>
    <property type="evidence" value="ECO:0007669"/>
    <property type="project" value="UniProtKB-KW"/>
</dbReference>
<comment type="caution">
    <text evidence="7">The sequence shown here is derived from an EMBL/GenBank/DDBJ whole genome shotgun (WGS) entry which is preliminary data.</text>
</comment>
<accession>A0A812K1I9</accession>
<dbReference type="SUPFAM" id="SSF51197">
    <property type="entry name" value="Clavaminate synthase-like"/>
    <property type="match status" value="1"/>
</dbReference>
<keyword evidence="5" id="KW-0408">Iron</keyword>
<dbReference type="InterPro" id="IPR006620">
    <property type="entry name" value="Pro_4_hyd_alph"/>
</dbReference>
<dbReference type="AlphaFoldDB" id="A0A812K1I9"/>
<dbReference type="EMBL" id="CAJNDS010000559">
    <property type="protein sequence ID" value="CAE7218466.1"/>
    <property type="molecule type" value="Genomic_DNA"/>
</dbReference>
<evidence type="ECO:0000256" key="4">
    <source>
        <dbReference type="ARBA" id="ARBA00023002"/>
    </source>
</evidence>
<evidence type="ECO:0000256" key="2">
    <source>
        <dbReference type="ARBA" id="ARBA00022723"/>
    </source>
</evidence>
<dbReference type="InterPro" id="IPR005123">
    <property type="entry name" value="Oxoglu/Fe-dep_dioxygenase_dom"/>
</dbReference>
<proteinExistence type="predicted"/>
<dbReference type="Gene3D" id="2.60.120.620">
    <property type="entry name" value="q2cbj1_9rhob like domain"/>
    <property type="match status" value="1"/>
</dbReference>
<dbReference type="InterPro" id="IPR044862">
    <property type="entry name" value="Pro_4_hyd_alph_FE2OG_OXY"/>
</dbReference>
<evidence type="ECO:0000256" key="5">
    <source>
        <dbReference type="ARBA" id="ARBA00023004"/>
    </source>
</evidence>
<name>A0A812K1I9_9DINO</name>
<dbReference type="GO" id="GO:0005506">
    <property type="term" value="F:iron ion binding"/>
    <property type="evidence" value="ECO:0007669"/>
    <property type="project" value="InterPro"/>
</dbReference>
<dbReference type="GO" id="GO:0016705">
    <property type="term" value="F:oxidoreductase activity, acting on paired donors, with incorporation or reduction of molecular oxygen"/>
    <property type="evidence" value="ECO:0007669"/>
    <property type="project" value="InterPro"/>
</dbReference>
<dbReference type="GO" id="GO:0031418">
    <property type="term" value="F:L-ascorbic acid binding"/>
    <property type="evidence" value="ECO:0007669"/>
    <property type="project" value="InterPro"/>
</dbReference>
<gene>
    <name evidence="7" type="primary">HGT1</name>
    <name evidence="7" type="ORF">SNAT2548_LOCUS7856</name>
</gene>
<keyword evidence="3" id="KW-0223">Dioxygenase</keyword>
<dbReference type="SMART" id="SM00702">
    <property type="entry name" value="P4Hc"/>
    <property type="match status" value="1"/>
</dbReference>
<evidence type="ECO:0000313" key="8">
    <source>
        <dbReference type="Proteomes" id="UP000604046"/>
    </source>
</evidence>
<dbReference type="Pfam" id="PF13640">
    <property type="entry name" value="2OG-FeII_Oxy_3"/>
    <property type="match status" value="1"/>
</dbReference>
<keyword evidence="2" id="KW-0479">Metal-binding</keyword>
<dbReference type="PROSITE" id="PS51471">
    <property type="entry name" value="FE2OG_OXY"/>
    <property type="match status" value="1"/>
</dbReference>
<keyword evidence="8" id="KW-1185">Reference proteome</keyword>
<comment type="cofactor">
    <cofactor evidence="1">
        <name>L-ascorbate</name>
        <dbReference type="ChEBI" id="CHEBI:38290"/>
    </cofactor>
</comment>
<organism evidence="7 8">
    <name type="scientific">Symbiodinium natans</name>
    <dbReference type="NCBI Taxonomy" id="878477"/>
    <lineage>
        <taxon>Eukaryota</taxon>
        <taxon>Sar</taxon>
        <taxon>Alveolata</taxon>
        <taxon>Dinophyceae</taxon>
        <taxon>Suessiales</taxon>
        <taxon>Symbiodiniaceae</taxon>
        <taxon>Symbiodinium</taxon>
    </lineage>
</organism>
<dbReference type="Proteomes" id="UP000604046">
    <property type="component" value="Unassembled WGS sequence"/>
</dbReference>
<sequence length="353" mass="37735">MAAADLDVADSCFCTLLCCGEARATAAAVVDSSPWQTTIACPAECGITASGSFVDGGVQLACPEFDVACEAEDGEPRSCRVVFYTVDPQSVVPEQLPEARQFRDLRGQVTRPFAQALAECYYGAAEMDALHVQTMVPGQEAVGYYEVAIGEERSLFLHNSLLLLPNFLSHGDCHSLRAAADQRLAQPEAAKQVSRASDGYAACREGLDRLPVAELGPAAQAISDQILGRLLHFFESIPALAQQIFQRSEGLAKLRFTFASGEPAVNRYEAGGGFGPHTDKEMVTVNIVLSEPDAFSGGGTMFWPEGASVEELVLLRPQKGVAVLFHGQLKHAGRAVARGLRHLYVASFSLTGP</sequence>
<protein>
    <submittedName>
        <fullName evidence="7">HGT1 protein</fullName>
    </submittedName>
</protein>
<evidence type="ECO:0000256" key="1">
    <source>
        <dbReference type="ARBA" id="ARBA00001961"/>
    </source>
</evidence>
<feature type="domain" description="Fe2OG dioxygenase" evidence="6">
    <location>
        <begin position="255"/>
        <end position="353"/>
    </location>
</feature>